<dbReference type="InterPro" id="IPR037185">
    <property type="entry name" value="EmrE-like"/>
</dbReference>
<keyword evidence="3 7" id="KW-0812">Transmembrane</keyword>
<evidence type="ECO:0000256" key="6">
    <source>
        <dbReference type="SAM" id="MobiDB-lite"/>
    </source>
</evidence>
<feature type="domain" description="EamA" evidence="8">
    <location>
        <begin position="182"/>
        <end position="317"/>
    </location>
</feature>
<keyword evidence="4 7" id="KW-1133">Transmembrane helix</keyword>
<comment type="caution">
    <text evidence="9">The sequence shown here is derived from an EMBL/GenBank/DDBJ whole genome shotgun (WGS) entry which is preliminary data.</text>
</comment>
<keyword evidence="10" id="KW-1185">Reference proteome</keyword>
<evidence type="ECO:0000256" key="7">
    <source>
        <dbReference type="SAM" id="Phobius"/>
    </source>
</evidence>
<evidence type="ECO:0000256" key="1">
    <source>
        <dbReference type="ARBA" id="ARBA00004141"/>
    </source>
</evidence>
<feature type="transmembrane region" description="Helical" evidence="7">
    <location>
        <begin position="302"/>
        <end position="320"/>
    </location>
</feature>
<dbReference type="Proteomes" id="UP001632038">
    <property type="component" value="Unassembled WGS sequence"/>
</dbReference>
<feature type="transmembrane region" description="Helical" evidence="7">
    <location>
        <begin position="108"/>
        <end position="125"/>
    </location>
</feature>
<feature type="region of interest" description="Disordered" evidence="6">
    <location>
        <begin position="386"/>
        <end position="423"/>
    </location>
</feature>
<feature type="transmembrane region" description="Helical" evidence="7">
    <location>
        <begin position="12"/>
        <end position="33"/>
    </location>
</feature>
<dbReference type="PANTHER" id="PTHR31218">
    <property type="entry name" value="WAT1-RELATED PROTEIN"/>
    <property type="match status" value="1"/>
</dbReference>
<feature type="domain" description="EamA" evidence="8">
    <location>
        <begin position="22"/>
        <end position="153"/>
    </location>
</feature>
<sequence>MGLGRWIMDAQVPLGMLVVQLITTGLQILSKVILGEGQFIFALITYRHVVAAISIAPFALYFERGAIKKLTIVAFFWLFMVALTGISMAMGLFYYGLNDTSATYATNFLNLIPVFTFLFATIFRIEKLGLGTKAGKIKTLGAMLCLVGAIIIALYKGKSFHLSNYYKHDSIKISTKLNKTRGTVSLLASGLSYGLWFILQVKLFKVFPYKYWATLLTCIIGSAQAGVIGVCLDREPSSWQLGWNLQLVTIIYSGMLATAATFSLISWTITQRGPTYPSMFNPLALILIAILEALILGEEISVGSLIGMALIILGLYSFLWGKHKDIKAAIVSLKGGNGGGASGKGIDKVGDDIVKGVSTEEVLEPLTPHTGQVIYNGFGCEDVEKGVSPDEVEPLTPHTRQRYNGGGGGEDVEKGASFSIGRS</sequence>
<dbReference type="InterPro" id="IPR000620">
    <property type="entry name" value="EamA_dom"/>
</dbReference>
<reference evidence="10" key="1">
    <citation type="journal article" date="2024" name="IScience">
        <title>Strigolactones Initiate the Formation of Haustorium-like Structures in Castilleja.</title>
        <authorList>
            <person name="Buerger M."/>
            <person name="Peterson D."/>
            <person name="Chory J."/>
        </authorList>
    </citation>
    <scope>NUCLEOTIDE SEQUENCE [LARGE SCALE GENOMIC DNA]</scope>
</reference>
<comment type="subcellular location">
    <subcellularLocation>
        <location evidence="1">Membrane</location>
        <topology evidence="1">Multi-pass membrane protein</topology>
    </subcellularLocation>
</comment>
<feature type="transmembrane region" description="Helical" evidence="7">
    <location>
        <begin position="39"/>
        <end position="62"/>
    </location>
</feature>
<feature type="transmembrane region" description="Helical" evidence="7">
    <location>
        <begin position="211"/>
        <end position="230"/>
    </location>
</feature>
<dbReference type="GO" id="GO:0016020">
    <property type="term" value="C:membrane"/>
    <property type="evidence" value="ECO:0007669"/>
    <property type="project" value="UniProtKB-SubCell"/>
</dbReference>
<dbReference type="InterPro" id="IPR030184">
    <property type="entry name" value="WAT1-related"/>
</dbReference>
<dbReference type="Pfam" id="PF00892">
    <property type="entry name" value="EamA"/>
    <property type="match status" value="2"/>
</dbReference>
<name>A0ABD3EL14_9LAMI</name>
<dbReference type="SUPFAM" id="SSF103481">
    <property type="entry name" value="Multidrug resistance efflux transporter EmrE"/>
    <property type="match status" value="2"/>
</dbReference>
<evidence type="ECO:0000313" key="10">
    <source>
        <dbReference type="Proteomes" id="UP001632038"/>
    </source>
</evidence>
<keyword evidence="5 7" id="KW-0472">Membrane</keyword>
<accession>A0ABD3EL14</accession>
<comment type="similarity">
    <text evidence="2">Belongs to the drug/metabolite transporter (DMT) superfamily. Plant drug/metabolite exporter (P-DME) (TC 2.A.7.4) family.</text>
</comment>
<evidence type="ECO:0000256" key="3">
    <source>
        <dbReference type="ARBA" id="ARBA00022692"/>
    </source>
</evidence>
<evidence type="ECO:0000256" key="2">
    <source>
        <dbReference type="ARBA" id="ARBA00007635"/>
    </source>
</evidence>
<feature type="transmembrane region" description="Helical" evidence="7">
    <location>
        <begin position="250"/>
        <end position="267"/>
    </location>
</feature>
<feature type="transmembrane region" description="Helical" evidence="7">
    <location>
        <begin position="137"/>
        <end position="155"/>
    </location>
</feature>
<evidence type="ECO:0000259" key="8">
    <source>
        <dbReference type="Pfam" id="PF00892"/>
    </source>
</evidence>
<feature type="transmembrane region" description="Helical" evidence="7">
    <location>
        <begin position="74"/>
        <end position="96"/>
    </location>
</feature>
<protein>
    <recommendedName>
        <fullName evidence="8">EamA domain-containing protein</fullName>
    </recommendedName>
</protein>
<gene>
    <name evidence="9" type="ORF">CASFOL_003430</name>
</gene>
<dbReference type="EMBL" id="JAVIJP010000005">
    <property type="protein sequence ID" value="KAL3653749.1"/>
    <property type="molecule type" value="Genomic_DNA"/>
</dbReference>
<feature type="transmembrane region" description="Helical" evidence="7">
    <location>
        <begin position="279"/>
        <end position="296"/>
    </location>
</feature>
<evidence type="ECO:0000256" key="4">
    <source>
        <dbReference type="ARBA" id="ARBA00022989"/>
    </source>
</evidence>
<proteinExistence type="inferred from homology"/>
<feature type="transmembrane region" description="Helical" evidence="7">
    <location>
        <begin position="182"/>
        <end position="199"/>
    </location>
</feature>
<evidence type="ECO:0000256" key="5">
    <source>
        <dbReference type="ARBA" id="ARBA00023136"/>
    </source>
</evidence>
<dbReference type="AlphaFoldDB" id="A0ABD3EL14"/>
<organism evidence="9 10">
    <name type="scientific">Castilleja foliolosa</name>
    <dbReference type="NCBI Taxonomy" id="1961234"/>
    <lineage>
        <taxon>Eukaryota</taxon>
        <taxon>Viridiplantae</taxon>
        <taxon>Streptophyta</taxon>
        <taxon>Embryophyta</taxon>
        <taxon>Tracheophyta</taxon>
        <taxon>Spermatophyta</taxon>
        <taxon>Magnoliopsida</taxon>
        <taxon>eudicotyledons</taxon>
        <taxon>Gunneridae</taxon>
        <taxon>Pentapetalae</taxon>
        <taxon>asterids</taxon>
        <taxon>lamiids</taxon>
        <taxon>Lamiales</taxon>
        <taxon>Orobanchaceae</taxon>
        <taxon>Pedicularideae</taxon>
        <taxon>Castillejinae</taxon>
        <taxon>Castilleja</taxon>
    </lineage>
</organism>
<evidence type="ECO:0000313" key="9">
    <source>
        <dbReference type="EMBL" id="KAL3653749.1"/>
    </source>
</evidence>